<feature type="transmembrane region" description="Helical" evidence="2">
    <location>
        <begin position="66"/>
        <end position="85"/>
    </location>
</feature>
<protein>
    <submittedName>
        <fullName evidence="3">Uncharacterized protein</fullName>
    </submittedName>
</protein>
<feature type="region of interest" description="Disordered" evidence="1">
    <location>
        <begin position="1"/>
        <end position="24"/>
    </location>
</feature>
<evidence type="ECO:0000313" key="3">
    <source>
        <dbReference type="EMBL" id="RRT46330.1"/>
    </source>
</evidence>
<keyword evidence="2" id="KW-0812">Transmembrane</keyword>
<accession>A0A426Y3X2</accession>
<comment type="caution">
    <text evidence="3">The sequence shown here is derived from an EMBL/GenBank/DDBJ whole genome shotgun (WGS) entry which is preliminary data.</text>
</comment>
<dbReference type="Proteomes" id="UP000287651">
    <property type="component" value="Unassembled WGS sequence"/>
</dbReference>
<organism evidence="3 4">
    <name type="scientific">Ensete ventricosum</name>
    <name type="common">Abyssinian banana</name>
    <name type="synonym">Musa ensete</name>
    <dbReference type="NCBI Taxonomy" id="4639"/>
    <lineage>
        <taxon>Eukaryota</taxon>
        <taxon>Viridiplantae</taxon>
        <taxon>Streptophyta</taxon>
        <taxon>Embryophyta</taxon>
        <taxon>Tracheophyta</taxon>
        <taxon>Spermatophyta</taxon>
        <taxon>Magnoliopsida</taxon>
        <taxon>Liliopsida</taxon>
        <taxon>Zingiberales</taxon>
        <taxon>Musaceae</taxon>
        <taxon>Ensete</taxon>
    </lineage>
</organism>
<keyword evidence="2" id="KW-0472">Membrane</keyword>
<dbReference type="EMBL" id="AMZH03015267">
    <property type="protein sequence ID" value="RRT46330.1"/>
    <property type="molecule type" value="Genomic_DNA"/>
</dbReference>
<keyword evidence="2" id="KW-1133">Transmembrane helix</keyword>
<name>A0A426Y3X2_ENSVE</name>
<evidence type="ECO:0000256" key="1">
    <source>
        <dbReference type="SAM" id="MobiDB-lite"/>
    </source>
</evidence>
<evidence type="ECO:0000256" key="2">
    <source>
        <dbReference type="SAM" id="Phobius"/>
    </source>
</evidence>
<reference evidence="3 4" key="1">
    <citation type="journal article" date="2014" name="Agronomy (Basel)">
        <title>A Draft Genome Sequence for Ensete ventricosum, the Drought-Tolerant Tree Against Hunger.</title>
        <authorList>
            <person name="Harrison J."/>
            <person name="Moore K.A."/>
            <person name="Paszkiewicz K."/>
            <person name="Jones T."/>
            <person name="Grant M."/>
            <person name="Ambacheew D."/>
            <person name="Muzemil S."/>
            <person name="Studholme D.J."/>
        </authorList>
    </citation>
    <scope>NUCLEOTIDE SEQUENCE [LARGE SCALE GENOMIC DNA]</scope>
</reference>
<evidence type="ECO:0000313" key="4">
    <source>
        <dbReference type="Proteomes" id="UP000287651"/>
    </source>
</evidence>
<gene>
    <name evidence="3" type="ORF">B296_00025533</name>
</gene>
<dbReference type="AlphaFoldDB" id="A0A426Y3X2"/>
<feature type="transmembrane region" description="Helical" evidence="2">
    <location>
        <begin position="97"/>
        <end position="118"/>
    </location>
</feature>
<sequence>MAGSGPCALARPWSSRRRGGGAQLNGGSFQVRLDREEAGSLELGSTTNSYKKVRWDSRCDLSDGQVSLIVNFAIPLLRGGAWAFIVEGTRRLYLRSLLSMLLTMPSYFVAASVVLAVTRASCFLRLGRVDLAHLTRVKSVVRLLTPPYLCQAGSTVSGRPHWRSSYPRV</sequence>
<proteinExistence type="predicted"/>